<dbReference type="GeneID" id="11971977"/>
<dbReference type="OrthoDB" id="18209at2157"/>
<evidence type="ECO:0000256" key="9">
    <source>
        <dbReference type="ARBA" id="ARBA00025157"/>
    </source>
</evidence>
<dbReference type="eggNOG" id="arCOG00203">
    <property type="taxonomic scope" value="Archaea"/>
</dbReference>
<dbReference type="FunFam" id="3.40.50.300:FF:000224">
    <property type="entry name" value="Energy-coupling factor transporter ATP-binding protein EcfA"/>
    <property type="match status" value="1"/>
</dbReference>
<dbReference type="GO" id="GO:0016887">
    <property type="term" value="F:ATP hydrolysis activity"/>
    <property type="evidence" value="ECO:0007669"/>
    <property type="project" value="InterPro"/>
</dbReference>
<name>H8IAR8_METCZ</name>
<dbReference type="GO" id="GO:0006824">
    <property type="term" value="P:cobalt ion transport"/>
    <property type="evidence" value="ECO:0007669"/>
    <property type="project" value="InterPro"/>
</dbReference>
<dbReference type="InterPro" id="IPR017871">
    <property type="entry name" value="ABC_transporter-like_CS"/>
</dbReference>
<dbReference type="InterPro" id="IPR003593">
    <property type="entry name" value="AAA+_ATPase"/>
</dbReference>
<dbReference type="AlphaFoldDB" id="H8IAR8"/>
<dbReference type="NCBIfam" id="TIGR01166">
    <property type="entry name" value="cbiO"/>
    <property type="match status" value="1"/>
</dbReference>
<evidence type="ECO:0000256" key="3">
    <source>
        <dbReference type="ARBA" id="ARBA00022448"/>
    </source>
</evidence>
<sequence length="382" mass="42388">MPFIIETRGLAYSYENGEPALKGVTLGISEGKKTVILGPNGSGKSTLFLHMNGVLRPGKGIVLYEGEPLRYDNKSLASLRQKVGLVFQNPDDQIFASTVEEDVAFGPLNLGLPRADVEERVEAALDIVDMAGFRSRPAQQLSFGQRKRVAIAGALAMDPRVLLMDEPTAGLDAQMVREILELTEELNYKGKTLVISTHDVDLAYEWADDVILMSEGSVLFSGTVDGLFEGEELLHKARLTRPILYSLNLQRHLRTGHPECPRPRTVPECCQSFFKKETTKEAGTFYIACLSHGNLDAGTLQKFRKHNRGAYGSYAKRVSRELGLDIHHYFSSIEHGLIKTSMGEDYLLITEPSLAGLVKSKVEQFDRRWNCKIKAIVIGNGY</sequence>
<dbReference type="PROSITE" id="PS50893">
    <property type="entry name" value="ABC_TRANSPORTER_2"/>
    <property type="match status" value="1"/>
</dbReference>
<keyword evidence="8 10" id="KW-0472">Membrane</keyword>
<evidence type="ECO:0000256" key="8">
    <source>
        <dbReference type="ARBA" id="ARBA00023136"/>
    </source>
</evidence>
<comment type="function">
    <text evidence="10">Part of an ABC transporter complex. Responsible for energy coupling to the transport system.</text>
</comment>
<organism evidence="12 13">
    <name type="scientific">Methanocella conradii (strain DSM 24694 / JCM 17849 / CGMCC 1.5162 / HZ254)</name>
    <dbReference type="NCBI Taxonomy" id="1041930"/>
    <lineage>
        <taxon>Archaea</taxon>
        <taxon>Methanobacteriati</taxon>
        <taxon>Methanobacteriota</taxon>
        <taxon>Stenosarchaea group</taxon>
        <taxon>Methanomicrobia</taxon>
        <taxon>Methanocellales</taxon>
        <taxon>Methanocellaceae</taxon>
        <taxon>Methanocella</taxon>
    </lineage>
</organism>
<accession>H8IAR8</accession>
<comment type="subcellular location">
    <subcellularLocation>
        <location evidence="1 10">Cell membrane</location>
        <topology evidence="1 10">Peripheral membrane protein</topology>
    </subcellularLocation>
</comment>
<keyword evidence="13" id="KW-1185">Reference proteome</keyword>
<dbReference type="Proteomes" id="UP000005233">
    <property type="component" value="Chromosome"/>
</dbReference>
<dbReference type="SMART" id="SM00382">
    <property type="entry name" value="AAA"/>
    <property type="match status" value="1"/>
</dbReference>
<dbReference type="InterPro" id="IPR050095">
    <property type="entry name" value="ECF_ABC_transporter_ATP-bd"/>
</dbReference>
<comment type="function">
    <text evidence="9">Probably part of an ABC transporter complex. Responsible for energy coupling to the transport system.</text>
</comment>
<keyword evidence="6 10" id="KW-0067">ATP-binding</keyword>
<dbReference type="InterPro" id="IPR005876">
    <property type="entry name" value="Co_trans_ATP-bd"/>
</dbReference>
<evidence type="ECO:0000256" key="2">
    <source>
        <dbReference type="ARBA" id="ARBA00005417"/>
    </source>
</evidence>
<dbReference type="Pfam" id="PF00005">
    <property type="entry name" value="ABC_tran"/>
    <property type="match status" value="1"/>
</dbReference>
<comment type="similarity">
    <text evidence="2 10">Belongs to the ABC transporter superfamily.</text>
</comment>
<evidence type="ECO:0000256" key="6">
    <source>
        <dbReference type="ARBA" id="ARBA00022840"/>
    </source>
</evidence>
<dbReference type="PANTHER" id="PTHR43553:SF24">
    <property type="entry name" value="ENERGY-COUPLING FACTOR TRANSPORTER ATP-BINDING PROTEIN ECFA1"/>
    <property type="match status" value="1"/>
</dbReference>
<keyword evidence="7" id="KW-1278">Translocase</keyword>
<dbReference type="GO" id="GO:0042626">
    <property type="term" value="F:ATPase-coupled transmembrane transporter activity"/>
    <property type="evidence" value="ECO:0007669"/>
    <property type="project" value="TreeGrafter"/>
</dbReference>
<dbReference type="InterPro" id="IPR027417">
    <property type="entry name" value="P-loop_NTPase"/>
</dbReference>
<gene>
    <name evidence="12" type="ordered locus">Mtc_1831</name>
</gene>
<evidence type="ECO:0000256" key="7">
    <source>
        <dbReference type="ARBA" id="ARBA00022967"/>
    </source>
</evidence>
<keyword evidence="4 10" id="KW-1003">Cell membrane</keyword>
<feature type="domain" description="ABC transporter" evidence="11">
    <location>
        <begin position="5"/>
        <end position="240"/>
    </location>
</feature>
<dbReference type="STRING" id="1041930.Mtc_1831"/>
<evidence type="ECO:0000313" key="13">
    <source>
        <dbReference type="Proteomes" id="UP000005233"/>
    </source>
</evidence>
<evidence type="ECO:0000256" key="5">
    <source>
        <dbReference type="ARBA" id="ARBA00022741"/>
    </source>
</evidence>
<evidence type="ECO:0000256" key="4">
    <source>
        <dbReference type="ARBA" id="ARBA00022475"/>
    </source>
</evidence>
<dbReference type="PROSITE" id="PS00211">
    <property type="entry name" value="ABC_TRANSPORTER_1"/>
    <property type="match status" value="1"/>
</dbReference>
<evidence type="ECO:0000256" key="10">
    <source>
        <dbReference type="RuleBase" id="RU364103"/>
    </source>
</evidence>
<reference evidence="12 13" key="1">
    <citation type="journal article" date="2012" name="J. Bacteriol.">
        <title>Complete genome sequence of a thermophilic methanogen, Methanocella conradii HZ254, isolated from Chinese rice field soil.</title>
        <authorList>
            <person name="Lu Z."/>
            <person name="Lu Y."/>
        </authorList>
    </citation>
    <scope>NUCLEOTIDE SEQUENCE [LARGE SCALE GENOMIC DNA]</scope>
    <source>
        <strain evidence="13">DSM 24694 / JCM 17849 / CGMCC 1.5162 / HZ254</strain>
    </source>
</reference>
<dbReference type="Gene3D" id="3.40.50.300">
    <property type="entry name" value="P-loop containing nucleotide triphosphate hydrolases"/>
    <property type="match status" value="1"/>
</dbReference>
<dbReference type="PANTHER" id="PTHR43553">
    <property type="entry name" value="HEAVY METAL TRANSPORTER"/>
    <property type="match status" value="1"/>
</dbReference>
<evidence type="ECO:0000313" key="12">
    <source>
        <dbReference type="EMBL" id="AFD00573.1"/>
    </source>
</evidence>
<dbReference type="GO" id="GO:0005524">
    <property type="term" value="F:ATP binding"/>
    <property type="evidence" value="ECO:0007669"/>
    <property type="project" value="UniProtKB-UniRule"/>
</dbReference>
<proteinExistence type="inferred from homology"/>
<keyword evidence="3 10" id="KW-0813">Transport</keyword>
<dbReference type="InterPro" id="IPR003439">
    <property type="entry name" value="ABC_transporter-like_ATP-bd"/>
</dbReference>
<dbReference type="CDD" id="cd03225">
    <property type="entry name" value="ABC_cobalt_CbiO_domain1"/>
    <property type="match status" value="1"/>
</dbReference>
<dbReference type="SUPFAM" id="SSF52540">
    <property type="entry name" value="P-loop containing nucleoside triphosphate hydrolases"/>
    <property type="match status" value="1"/>
</dbReference>
<evidence type="ECO:0000256" key="1">
    <source>
        <dbReference type="ARBA" id="ARBA00004202"/>
    </source>
</evidence>
<evidence type="ECO:0000259" key="11">
    <source>
        <dbReference type="PROSITE" id="PS50893"/>
    </source>
</evidence>
<dbReference type="RefSeq" id="WP_014406404.1">
    <property type="nucleotide sequence ID" value="NC_017034.1"/>
</dbReference>
<keyword evidence="5 10" id="KW-0547">Nucleotide-binding</keyword>
<dbReference type="GO" id="GO:0043190">
    <property type="term" value="C:ATP-binding cassette (ABC) transporter complex"/>
    <property type="evidence" value="ECO:0007669"/>
    <property type="project" value="TreeGrafter"/>
</dbReference>
<dbReference type="KEGG" id="mez:Mtc_1831"/>
<dbReference type="EMBL" id="CP003243">
    <property type="protein sequence ID" value="AFD00573.1"/>
    <property type="molecule type" value="Genomic_DNA"/>
</dbReference>
<dbReference type="HOGENOM" id="CLU_000604_1_22_2"/>
<protein>
    <recommendedName>
        <fullName evidence="10">ABC transporter ATP-binding protein</fullName>
    </recommendedName>
</protein>
<dbReference type="InterPro" id="IPR015856">
    <property type="entry name" value="ABC_transpr_CbiO/EcfA_su"/>
</dbReference>